<accession>A0A848ESB5</accession>
<dbReference type="EMBL" id="JABBJH010000024">
    <property type="protein sequence ID" value="NMK39891.1"/>
    <property type="molecule type" value="Genomic_DNA"/>
</dbReference>
<reference evidence="1 2" key="1">
    <citation type="submission" date="2020-04" db="EMBL/GenBank/DDBJ databases">
        <authorList>
            <person name="Hitch T.C.A."/>
            <person name="Wylensek D."/>
            <person name="Clavel T."/>
        </authorList>
    </citation>
    <scope>NUCLEOTIDE SEQUENCE [LARGE SCALE GENOMIC DNA]</scope>
    <source>
        <strain evidence="1 2">WCA-386-APC-2A</strain>
    </source>
</reference>
<evidence type="ECO:0000313" key="2">
    <source>
        <dbReference type="Proteomes" id="UP000536773"/>
    </source>
</evidence>
<evidence type="ECO:0000313" key="1">
    <source>
        <dbReference type="EMBL" id="NMK39891.1"/>
    </source>
</evidence>
<dbReference type="Proteomes" id="UP000536773">
    <property type="component" value="Unassembled WGS sequence"/>
</dbReference>
<comment type="caution">
    <text evidence="1">The sequence shown here is derived from an EMBL/GenBank/DDBJ whole genome shotgun (WGS) entry which is preliminary data.</text>
</comment>
<proteinExistence type="predicted"/>
<sequence>MDDIDSLCAGVYYGIHDIARHDFQVRRWTHEELVQARSGSDNSRKP</sequence>
<dbReference type="RefSeq" id="WP_169013962.1">
    <property type="nucleotide sequence ID" value="NZ_JABBJH010000024.1"/>
</dbReference>
<organism evidence="1 2">
    <name type="scientific">Megasphaera elsdenii</name>
    <dbReference type="NCBI Taxonomy" id="907"/>
    <lineage>
        <taxon>Bacteria</taxon>
        <taxon>Bacillati</taxon>
        <taxon>Bacillota</taxon>
        <taxon>Negativicutes</taxon>
        <taxon>Veillonellales</taxon>
        <taxon>Veillonellaceae</taxon>
        <taxon>Megasphaera</taxon>
    </lineage>
</organism>
<protein>
    <submittedName>
        <fullName evidence="1">Uncharacterized protein</fullName>
    </submittedName>
</protein>
<name>A0A848ESB5_MEGEL</name>
<dbReference type="AlphaFoldDB" id="A0A848ESB5"/>
<gene>
    <name evidence="1" type="ORF">HG933_11045</name>
</gene>